<proteinExistence type="predicted"/>
<accession>A0A8H3N2F9</accession>
<dbReference type="EMBL" id="BLKC01000006">
    <property type="protein sequence ID" value="GFF24943.1"/>
    <property type="molecule type" value="Genomic_DNA"/>
</dbReference>
<name>A0A8H3N2F9_9EURO</name>
<evidence type="ECO:0000313" key="1">
    <source>
        <dbReference type="EMBL" id="GFF24943.1"/>
    </source>
</evidence>
<reference evidence="1 2" key="1">
    <citation type="submission" date="2020-01" db="EMBL/GenBank/DDBJ databases">
        <title>Draft genome sequence of Aspergillus udagawae IFM 46972.</title>
        <authorList>
            <person name="Takahashi H."/>
            <person name="Yaguchi T."/>
        </authorList>
    </citation>
    <scope>NUCLEOTIDE SEQUENCE [LARGE SCALE GENOMIC DNA]</scope>
    <source>
        <strain evidence="1 2">IFM 46972</strain>
    </source>
</reference>
<dbReference type="Proteomes" id="UP000465221">
    <property type="component" value="Unassembled WGS sequence"/>
</dbReference>
<gene>
    <name evidence="1" type="ORF">IFM46972_01224</name>
</gene>
<dbReference type="AlphaFoldDB" id="A0A8H3N2F9"/>
<comment type="caution">
    <text evidence="1">The sequence shown here is derived from an EMBL/GenBank/DDBJ whole genome shotgun (WGS) entry which is preliminary data.</text>
</comment>
<evidence type="ECO:0000313" key="2">
    <source>
        <dbReference type="Proteomes" id="UP000465221"/>
    </source>
</evidence>
<protein>
    <submittedName>
        <fullName evidence="1">Uncharacterized protein</fullName>
    </submittedName>
</protein>
<organism evidence="1 2">
    <name type="scientific">Aspergillus udagawae</name>
    <dbReference type="NCBI Taxonomy" id="91492"/>
    <lineage>
        <taxon>Eukaryota</taxon>
        <taxon>Fungi</taxon>
        <taxon>Dikarya</taxon>
        <taxon>Ascomycota</taxon>
        <taxon>Pezizomycotina</taxon>
        <taxon>Eurotiomycetes</taxon>
        <taxon>Eurotiomycetidae</taxon>
        <taxon>Eurotiales</taxon>
        <taxon>Aspergillaceae</taxon>
        <taxon>Aspergillus</taxon>
        <taxon>Aspergillus subgen. Fumigati</taxon>
    </lineage>
</organism>
<sequence length="67" mass="7359">MTKYGIFATIVPPIRLDLAVEIKVTDLQQQILNGDPVNGRGDSGDRFTSLFVRDGFDQCSGSMRSNP</sequence>